<dbReference type="STRING" id="1246637.MTBBW1_1360004"/>
<reference evidence="1 2" key="1">
    <citation type="submission" date="2017-03" db="EMBL/GenBank/DDBJ databases">
        <authorList>
            <person name="Afonso C.L."/>
            <person name="Miller P.J."/>
            <person name="Scott M.A."/>
            <person name="Spackman E."/>
            <person name="Goraichik I."/>
            <person name="Dimitrov K.M."/>
            <person name="Suarez D.L."/>
            <person name="Swayne D.E."/>
        </authorList>
    </citation>
    <scope>NUCLEOTIDE SEQUENCE [LARGE SCALE GENOMIC DNA]</scope>
    <source>
        <strain evidence="1">PRJEB14757</strain>
    </source>
</reference>
<name>A0A1W1H7K1_9BACT</name>
<dbReference type="EMBL" id="FWEV01000042">
    <property type="protein sequence ID" value="SLM28447.1"/>
    <property type="molecule type" value="Genomic_DNA"/>
</dbReference>
<proteinExistence type="predicted"/>
<organism evidence="1 2">
    <name type="scientific">Desulfamplus magnetovallimortis</name>
    <dbReference type="NCBI Taxonomy" id="1246637"/>
    <lineage>
        <taxon>Bacteria</taxon>
        <taxon>Pseudomonadati</taxon>
        <taxon>Thermodesulfobacteriota</taxon>
        <taxon>Desulfobacteria</taxon>
        <taxon>Desulfobacterales</taxon>
        <taxon>Desulfobacteraceae</taxon>
        <taxon>Desulfamplus</taxon>
    </lineage>
</organism>
<evidence type="ECO:0000313" key="1">
    <source>
        <dbReference type="EMBL" id="SLM28447.1"/>
    </source>
</evidence>
<accession>A0A1W1H7K1</accession>
<keyword evidence="2" id="KW-1185">Reference proteome</keyword>
<dbReference type="AlphaFoldDB" id="A0A1W1H7K1"/>
<gene>
    <name evidence="1" type="ORF">MTBBW1_1360004</name>
</gene>
<protein>
    <submittedName>
        <fullName evidence="1">Uncharacterized protein</fullName>
    </submittedName>
</protein>
<sequence length="66" mass="7517">MERFIKSHESQSPLIGAVFLTNMQQAKYIGEKVRESQSPLIGAVFLTKPTLRWGKTRTTRKSLNPL</sequence>
<dbReference type="Proteomes" id="UP000191931">
    <property type="component" value="Unassembled WGS sequence"/>
</dbReference>
<evidence type="ECO:0000313" key="2">
    <source>
        <dbReference type="Proteomes" id="UP000191931"/>
    </source>
</evidence>